<dbReference type="AlphaFoldDB" id="A0AAN8YE09"/>
<organism evidence="1 2">
    <name type="scientific">Solanum bulbocastanum</name>
    <name type="common">Wild potato</name>
    <dbReference type="NCBI Taxonomy" id="147425"/>
    <lineage>
        <taxon>Eukaryota</taxon>
        <taxon>Viridiplantae</taxon>
        <taxon>Streptophyta</taxon>
        <taxon>Embryophyta</taxon>
        <taxon>Tracheophyta</taxon>
        <taxon>Spermatophyta</taxon>
        <taxon>Magnoliopsida</taxon>
        <taxon>eudicotyledons</taxon>
        <taxon>Gunneridae</taxon>
        <taxon>Pentapetalae</taxon>
        <taxon>asterids</taxon>
        <taxon>lamiids</taxon>
        <taxon>Solanales</taxon>
        <taxon>Solanaceae</taxon>
        <taxon>Solanoideae</taxon>
        <taxon>Solaneae</taxon>
        <taxon>Solanum</taxon>
    </lineage>
</organism>
<evidence type="ECO:0000313" key="1">
    <source>
        <dbReference type="EMBL" id="KAK6789550.1"/>
    </source>
</evidence>
<dbReference type="Proteomes" id="UP001371456">
    <property type="component" value="Unassembled WGS sequence"/>
</dbReference>
<comment type="caution">
    <text evidence="1">The sequence shown here is derived from an EMBL/GenBank/DDBJ whole genome shotgun (WGS) entry which is preliminary data.</text>
</comment>
<proteinExistence type="predicted"/>
<reference evidence="1 2" key="1">
    <citation type="submission" date="2024-02" db="EMBL/GenBank/DDBJ databases">
        <title>de novo genome assembly of Solanum bulbocastanum strain 11H21.</title>
        <authorList>
            <person name="Hosaka A.J."/>
        </authorList>
    </citation>
    <scope>NUCLEOTIDE SEQUENCE [LARGE SCALE GENOMIC DNA]</scope>
    <source>
        <tissue evidence="1">Young leaves</tissue>
    </source>
</reference>
<gene>
    <name evidence="1" type="ORF">RDI58_013350</name>
</gene>
<evidence type="ECO:0000313" key="2">
    <source>
        <dbReference type="Proteomes" id="UP001371456"/>
    </source>
</evidence>
<accession>A0AAN8YE09</accession>
<dbReference type="EMBL" id="JBANQN010000005">
    <property type="protein sequence ID" value="KAK6789550.1"/>
    <property type="molecule type" value="Genomic_DNA"/>
</dbReference>
<name>A0AAN8YE09_SOLBU</name>
<sequence length="38" mass="4690">MNAMIELRKSRHQYHIKKKILRISFHNKERVNRLGTNQ</sequence>
<protein>
    <submittedName>
        <fullName evidence="1">Uncharacterized protein</fullName>
    </submittedName>
</protein>
<keyword evidence="2" id="KW-1185">Reference proteome</keyword>